<reference evidence="1 2" key="1">
    <citation type="submission" date="2019-09" db="EMBL/GenBank/DDBJ databases">
        <title>Goodfellowia gen. nov., a new genus of the Pseudonocardineae related to Actinoalloteichus, containing Goodfellowia coeruleoviolacea gen. nov., comb. nov. gen. nov., comb. nov.</title>
        <authorList>
            <person name="Labeda D."/>
        </authorList>
    </citation>
    <scope>NUCLEOTIDE SEQUENCE [LARGE SCALE GENOMIC DNA]</scope>
    <source>
        <strain evidence="1 2">AN110305</strain>
    </source>
</reference>
<organism evidence="1 2">
    <name type="scientific">Solihabitans fulvus</name>
    <dbReference type="NCBI Taxonomy" id="1892852"/>
    <lineage>
        <taxon>Bacteria</taxon>
        <taxon>Bacillati</taxon>
        <taxon>Actinomycetota</taxon>
        <taxon>Actinomycetes</taxon>
        <taxon>Pseudonocardiales</taxon>
        <taxon>Pseudonocardiaceae</taxon>
        <taxon>Solihabitans</taxon>
    </lineage>
</organism>
<evidence type="ECO:0000313" key="1">
    <source>
        <dbReference type="EMBL" id="KAA2253324.1"/>
    </source>
</evidence>
<gene>
    <name evidence="1" type="ORF">F0L68_33490</name>
</gene>
<keyword evidence="2" id="KW-1185">Reference proteome</keyword>
<sequence>MTWPDNHDTHASLRWLLQRLAEDVARDEPAAAAALSEDLVGMLGNITDHELVERYRKVGGRLIELGTIYLGAADLLDHPTVQGRVVKSDAEASDPGEVTS</sequence>
<reference evidence="1 2" key="2">
    <citation type="submission" date="2019-09" db="EMBL/GenBank/DDBJ databases">
        <authorList>
            <person name="Jin C."/>
        </authorList>
    </citation>
    <scope>NUCLEOTIDE SEQUENCE [LARGE SCALE GENOMIC DNA]</scope>
    <source>
        <strain evidence="1 2">AN110305</strain>
    </source>
</reference>
<dbReference type="AlphaFoldDB" id="A0A5B2WQS8"/>
<comment type="caution">
    <text evidence="1">The sequence shown here is derived from an EMBL/GenBank/DDBJ whole genome shotgun (WGS) entry which is preliminary data.</text>
</comment>
<protein>
    <submittedName>
        <fullName evidence="1">Uncharacterized protein</fullName>
    </submittedName>
</protein>
<dbReference type="RefSeq" id="WP_149853889.1">
    <property type="nucleotide sequence ID" value="NZ_VUOB01000067.1"/>
</dbReference>
<dbReference type="EMBL" id="VUOB01000067">
    <property type="protein sequence ID" value="KAA2253324.1"/>
    <property type="molecule type" value="Genomic_DNA"/>
</dbReference>
<accession>A0A5B2WQS8</accession>
<dbReference type="Proteomes" id="UP000323454">
    <property type="component" value="Unassembled WGS sequence"/>
</dbReference>
<evidence type="ECO:0000313" key="2">
    <source>
        <dbReference type="Proteomes" id="UP000323454"/>
    </source>
</evidence>
<name>A0A5B2WQS8_9PSEU</name>
<proteinExistence type="predicted"/>